<sequence>MLLETVTIIRQILEILEWLNSKNPKSPKKDIAQILINRKVSDPSFDKLEEQIVEFIEKIKSTSLQEVQSKENLAKKFILIVTETTSLDYSTEYITQALDFLFNELFEGARNKSKDSDNIPNILNNSTTIEKVFFINNMEEKNKVVTNNSNTRKIKLNHRTKKRLKKALSLLLENGKLTRISFGNYNLKIIKS</sequence>
<gene>
    <name evidence="1" type="ORF">C2G38_2226369</name>
</gene>
<evidence type="ECO:0000313" key="1">
    <source>
        <dbReference type="EMBL" id="RIB02967.1"/>
    </source>
</evidence>
<protein>
    <submittedName>
        <fullName evidence="1">Uncharacterized protein</fullName>
    </submittedName>
</protein>
<dbReference type="Proteomes" id="UP000266673">
    <property type="component" value="Unassembled WGS sequence"/>
</dbReference>
<evidence type="ECO:0000313" key="2">
    <source>
        <dbReference type="Proteomes" id="UP000266673"/>
    </source>
</evidence>
<dbReference type="AlphaFoldDB" id="A0A397U1P8"/>
<name>A0A397U1P8_9GLOM</name>
<comment type="caution">
    <text evidence="1">The sequence shown here is derived from an EMBL/GenBank/DDBJ whole genome shotgun (WGS) entry which is preliminary data.</text>
</comment>
<reference evidence="1 2" key="1">
    <citation type="submission" date="2018-06" db="EMBL/GenBank/DDBJ databases">
        <title>Comparative genomics reveals the genomic features of Rhizophagus irregularis, R. cerebriforme, R. diaphanum and Gigaspora rosea, and their symbiotic lifestyle signature.</title>
        <authorList>
            <person name="Morin E."/>
            <person name="San Clemente H."/>
            <person name="Chen E.C.H."/>
            <person name="De La Providencia I."/>
            <person name="Hainaut M."/>
            <person name="Kuo A."/>
            <person name="Kohler A."/>
            <person name="Murat C."/>
            <person name="Tang N."/>
            <person name="Roy S."/>
            <person name="Loubradou J."/>
            <person name="Henrissat B."/>
            <person name="Grigoriev I.V."/>
            <person name="Corradi N."/>
            <person name="Roux C."/>
            <person name="Martin F.M."/>
        </authorList>
    </citation>
    <scope>NUCLEOTIDE SEQUENCE [LARGE SCALE GENOMIC DNA]</scope>
    <source>
        <strain evidence="1 2">DAOM 194757</strain>
    </source>
</reference>
<organism evidence="1 2">
    <name type="scientific">Gigaspora rosea</name>
    <dbReference type="NCBI Taxonomy" id="44941"/>
    <lineage>
        <taxon>Eukaryota</taxon>
        <taxon>Fungi</taxon>
        <taxon>Fungi incertae sedis</taxon>
        <taxon>Mucoromycota</taxon>
        <taxon>Glomeromycotina</taxon>
        <taxon>Glomeromycetes</taxon>
        <taxon>Diversisporales</taxon>
        <taxon>Gigasporaceae</taxon>
        <taxon>Gigaspora</taxon>
    </lineage>
</organism>
<keyword evidence="2" id="KW-1185">Reference proteome</keyword>
<dbReference type="EMBL" id="QKWP01002536">
    <property type="protein sequence ID" value="RIB02967.1"/>
    <property type="molecule type" value="Genomic_DNA"/>
</dbReference>
<proteinExistence type="predicted"/>
<accession>A0A397U1P8</accession>